<accession>A0A6A5GJI0</accession>
<dbReference type="RefSeq" id="XP_053583084.1">
    <property type="nucleotide sequence ID" value="XM_053734171.1"/>
</dbReference>
<feature type="compositionally biased region" description="Pro residues" evidence="1">
    <location>
        <begin position="180"/>
        <end position="197"/>
    </location>
</feature>
<feature type="region of interest" description="Disordered" evidence="1">
    <location>
        <begin position="158"/>
        <end position="206"/>
    </location>
</feature>
<evidence type="ECO:0000313" key="2">
    <source>
        <dbReference type="EMBL" id="KAF1754735.1"/>
    </source>
</evidence>
<name>A0A6A5GJI0_CAERE</name>
<dbReference type="Proteomes" id="UP000483820">
    <property type="component" value="Chromosome V"/>
</dbReference>
<protein>
    <submittedName>
        <fullName evidence="2">Uncharacterized protein</fullName>
    </submittedName>
</protein>
<dbReference type="CTD" id="78777197"/>
<dbReference type="KEGG" id="crq:GCK72_021299"/>
<dbReference type="GeneID" id="78777197"/>
<evidence type="ECO:0000256" key="1">
    <source>
        <dbReference type="SAM" id="MobiDB-lite"/>
    </source>
</evidence>
<comment type="caution">
    <text evidence="2">The sequence shown here is derived from an EMBL/GenBank/DDBJ whole genome shotgun (WGS) entry which is preliminary data.</text>
</comment>
<evidence type="ECO:0000313" key="3">
    <source>
        <dbReference type="Proteomes" id="UP000483820"/>
    </source>
</evidence>
<sequence>MFSFKTSWSRNVLFFLQEWDEHLVEEVEKMNYIDQFKHGDYYRWVLANARETIPEQAEQAKQENFVFNNVTGGIEEFKKRDHWESTKRTWLEGFDQASFLEVFTPMQTKLGCTEFQLSRSGKDFQTHTVQVYYYYDVLCFIGPHGWANVTTTEKIIEGPPGSDCGTENGEGHGERGLCVPGPPPTTTVPPPTTPPPSVEVEEEEGKKKEEEYDLILILTNGVGGKDRFSILIVFLWIVFC</sequence>
<proteinExistence type="predicted"/>
<organism evidence="2 3">
    <name type="scientific">Caenorhabditis remanei</name>
    <name type="common">Caenorhabditis vulgaris</name>
    <dbReference type="NCBI Taxonomy" id="31234"/>
    <lineage>
        <taxon>Eukaryota</taxon>
        <taxon>Metazoa</taxon>
        <taxon>Ecdysozoa</taxon>
        <taxon>Nematoda</taxon>
        <taxon>Chromadorea</taxon>
        <taxon>Rhabditida</taxon>
        <taxon>Rhabditina</taxon>
        <taxon>Rhabditomorpha</taxon>
        <taxon>Rhabditoidea</taxon>
        <taxon>Rhabditidae</taxon>
        <taxon>Peloderinae</taxon>
        <taxon>Caenorhabditis</taxon>
    </lineage>
</organism>
<dbReference type="EMBL" id="WUAV01000005">
    <property type="protein sequence ID" value="KAF1754735.1"/>
    <property type="molecule type" value="Genomic_DNA"/>
</dbReference>
<dbReference type="AlphaFoldDB" id="A0A6A5GJI0"/>
<reference evidence="2 3" key="1">
    <citation type="submission" date="2019-12" db="EMBL/GenBank/DDBJ databases">
        <title>Chromosome-level assembly of the Caenorhabditis remanei genome.</title>
        <authorList>
            <person name="Teterina A.A."/>
            <person name="Willis J.H."/>
            <person name="Phillips P.C."/>
        </authorList>
    </citation>
    <scope>NUCLEOTIDE SEQUENCE [LARGE SCALE GENOMIC DNA]</scope>
    <source>
        <strain evidence="2 3">PX506</strain>
        <tissue evidence="2">Whole organism</tissue>
    </source>
</reference>
<gene>
    <name evidence="2" type="ORF">GCK72_021299</name>
</gene>